<reference evidence="1 2" key="1">
    <citation type="submission" date="2021-05" db="EMBL/GenBank/DDBJ databases">
        <title>Genome Assembly of Synthetic Allotetraploid Brassica napus Reveals Homoeologous Exchanges between Subgenomes.</title>
        <authorList>
            <person name="Davis J.T."/>
        </authorList>
    </citation>
    <scope>NUCLEOTIDE SEQUENCE [LARGE SCALE GENOMIC DNA]</scope>
    <source>
        <strain evidence="2">cv. Da-Ae</strain>
        <tissue evidence="1">Seedling</tissue>
    </source>
</reference>
<accession>A0ABQ8DAP4</accession>
<name>A0ABQ8DAP4_BRANA</name>
<gene>
    <name evidence="1" type="ORF">HID58_018721</name>
</gene>
<keyword evidence="2" id="KW-1185">Reference proteome</keyword>
<protein>
    <submittedName>
        <fullName evidence="1">Uncharacterized protein</fullName>
    </submittedName>
</protein>
<evidence type="ECO:0000313" key="1">
    <source>
        <dbReference type="EMBL" id="KAH0926465.1"/>
    </source>
</evidence>
<comment type="caution">
    <text evidence="1">The sequence shown here is derived from an EMBL/GenBank/DDBJ whole genome shotgun (WGS) entry which is preliminary data.</text>
</comment>
<organism evidence="1 2">
    <name type="scientific">Brassica napus</name>
    <name type="common">Rape</name>
    <dbReference type="NCBI Taxonomy" id="3708"/>
    <lineage>
        <taxon>Eukaryota</taxon>
        <taxon>Viridiplantae</taxon>
        <taxon>Streptophyta</taxon>
        <taxon>Embryophyta</taxon>
        <taxon>Tracheophyta</taxon>
        <taxon>Spermatophyta</taxon>
        <taxon>Magnoliopsida</taxon>
        <taxon>eudicotyledons</taxon>
        <taxon>Gunneridae</taxon>
        <taxon>Pentapetalae</taxon>
        <taxon>rosids</taxon>
        <taxon>malvids</taxon>
        <taxon>Brassicales</taxon>
        <taxon>Brassicaceae</taxon>
        <taxon>Brassiceae</taxon>
        <taxon>Brassica</taxon>
    </lineage>
</organism>
<proteinExistence type="predicted"/>
<sequence length="125" mass="13146">MDLAPPPDSSEPPGEVSVCKVVLDDGVKQGITEGGWKVANGSVGREVEGSICKEVTGGVGNDSKALLVRMTECEDSEALSVGMIRDVTGVVVSLSYGRQSHPWCAIHLCCEEPYASKEVYDADGC</sequence>
<dbReference type="EMBL" id="JAGKQM010000005">
    <property type="protein sequence ID" value="KAH0926465.1"/>
    <property type="molecule type" value="Genomic_DNA"/>
</dbReference>
<dbReference type="Proteomes" id="UP000824890">
    <property type="component" value="Unassembled WGS sequence"/>
</dbReference>
<evidence type="ECO:0000313" key="2">
    <source>
        <dbReference type="Proteomes" id="UP000824890"/>
    </source>
</evidence>